<name>A0A0C3BPE3_SERVB</name>
<evidence type="ECO:0000259" key="5">
    <source>
        <dbReference type="Pfam" id="PF23726"/>
    </source>
</evidence>
<proteinExistence type="predicted"/>
<comment type="subcellular location">
    <subcellularLocation>
        <location evidence="1">Nucleus</location>
    </subcellularLocation>
</comment>
<dbReference type="Proteomes" id="UP000054097">
    <property type="component" value="Unassembled WGS sequence"/>
</dbReference>
<evidence type="ECO:0000313" key="6">
    <source>
        <dbReference type="EMBL" id="KIM33311.1"/>
    </source>
</evidence>
<sequence length="1364" mass="150382">MLGVFHQVLPPSGAEFATFVNFGNTTLLPNNPGYLTHLAVARDNFLRLYEIREDPSSVKNDVNGTKQDATPRLFLVRQHTLHGIITGLASVQTLASEIDQRDRLLVSFKDAKLALLEWSDVLYDISTVSIHSYERSSHVVNADFTNSSARLRTDPGHRCAALCLPGDNIAILPWYQTQAELEFADSSEFIARDLPYSPSYVVEYAAMHEEIRNVVDLVFLPGFNTPTIAVMFQPDQTWTGRLKENKDNTRIFIISLDLVAKSYQVISRTENLPYDTLYLIPCSSKIGGVLIVSATSIIHVDQASKVTALALSGWAVRTTEIPFIGREPTEDMRLEGSQAAFVNDTTLLLVLASGTTYKAILEREGRLIRQITLSSPLGASSPPSAILVDRSLVFVASTSDRSVLWNLISSTSKTSTSSDTKIESNMEIDLYGDEPLQINDSGSSEGANSKSNIVVIDSIEDPGLATAATFCHNNTSDEPLLITASGLNELGGFTLLRRALPTRIKKKMPAIAGRKGIWSMRISQEPRGSKSSTRAVSSLLDDNVLFSTDATPAPASRIASKSQAKLDVNITTRLPMQTVACAPFFGKTHILQVTTNSLRLLSPDGSEKQTVKDTDGNMTRPKIRSACIMDPYVLIVREDDTLGLFVGEPSRGKVRRKDMSAFGDKVDFPIYYFDLFCLCDFQRLRYAAATFFEDTLGRFRVVDLGSQSANSGTPGDGAASQWIILCRTSGIMEIWTLPKLALVYSTEYKSGSLVMQDNFLEFVPPDPDTPDNAAEEILEDVVIADMGEHTLIPYILLLFKSGLIISYQTCPAPNLGEVGKLERRSTLNVHFVKNFARKLEPLPLEEGATPAPLALAATRTLVPFSTTDADGRRLSGLFLTGDRPRWFLKWDKSELLCFPCEYSVVYAFTACSMWDSTPTFLMNTAEGASLVEWTQSLSFHGQFAFERIRKGRTYSNVAFDPSSSLVIAASHIDRDFVLYDDEGVCVWEQDAPNVAYPTLPVASLELIDPQTWVTIDGFEFATNEVVNAAETVRLETLSTPSGSKDFVAVATSVHRGEDLAVRGATYIFEIVEVVPDTERRGKRHHKLKLLCREDAKGPVTALCGMNGYLVSSMGQKVFVRAFDLDERLVGVAFLDAGVYITSLRCLKNFLVISDAVKSIWFVAFQEDPFKLIVLSRDARPLSLLSSEFFFSGNDLELVSLDTKGVLRFHVYDPTHVATEEGARLLCVVEFQTHGEMASVIRIAKRQTSASAATDASKLVIVDNNGSMSTIDSLGPDAYKRLYLLQGQLIRNTQHFASLNPRNHRAPPGNPLGRGSLKGILDAELLVAFKSIPFGKQSETAALIGESRETILRDCAYLEDERWDL</sequence>
<dbReference type="InterPro" id="IPR018846">
    <property type="entry name" value="Beta-prop_RSE1/DDB1/CPSF1_1st"/>
</dbReference>
<feature type="domain" description="RSE1/DDB1/CPSF1 second beta-propeller" evidence="5">
    <location>
        <begin position="513"/>
        <end position="910"/>
    </location>
</feature>
<dbReference type="EMBL" id="KN824278">
    <property type="protein sequence ID" value="KIM33311.1"/>
    <property type="molecule type" value="Genomic_DNA"/>
</dbReference>
<feature type="domain" description="RSE1/DDB1/CPSF1 first beta-propeller" evidence="4">
    <location>
        <begin position="38"/>
        <end position="407"/>
    </location>
</feature>
<dbReference type="Pfam" id="PF03178">
    <property type="entry name" value="CPSF_A"/>
    <property type="match status" value="1"/>
</dbReference>
<dbReference type="InterPro" id="IPR050358">
    <property type="entry name" value="RSE1/DDB1/CFT1"/>
</dbReference>
<evidence type="ECO:0000256" key="2">
    <source>
        <dbReference type="ARBA" id="ARBA00023242"/>
    </source>
</evidence>
<dbReference type="STRING" id="933852.A0A0C3BPE3"/>
<evidence type="ECO:0000256" key="1">
    <source>
        <dbReference type="ARBA" id="ARBA00004123"/>
    </source>
</evidence>
<feature type="domain" description="RSE1/DDB1/CPSF1 C-terminal" evidence="3">
    <location>
        <begin position="1003"/>
        <end position="1329"/>
    </location>
</feature>
<dbReference type="InterPro" id="IPR058543">
    <property type="entry name" value="Beta-prop_RSE1/DDB1/CPSF1_2nd"/>
</dbReference>
<evidence type="ECO:0000313" key="7">
    <source>
        <dbReference type="Proteomes" id="UP000054097"/>
    </source>
</evidence>
<organism evidence="6 7">
    <name type="scientific">Serendipita vermifera MAFF 305830</name>
    <dbReference type="NCBI Taxonomy" id="933852"/>
    <lineage>
        <taxon>Eukaryota</taxon>
        <taxon>Fungi</taxon>
        <taxon>Dikarya</taxon>
        <taxon>Basidiomycota</taxon>
        <taxon>Agaricomycotina</taxon>
        <taxon>Agaricomycetes</taxon>
        <taxon>Sebacinales</taxon>
        <taxon>Serendipitaceae</taxon>
        <taxon>Serendipita</taxon>
    </lineage>
</organism>
<dbReference type="Pfam" id="PF23726">
    <property type="entry name" value="Beta-prop_RSE1_2nd"/>
    <property type="match status" value="1"/>
</dbReference>
<dbReference type="HOGENOM" id="CLU_002414_0_0_1"/>
<dbReference type="GO" id="GO:0003676">
    <property type="term" value="F:nucleic acid binding"/>
    <property type="evidence" value="ECO:0007669"/>
    <property type="project" value="InterPro"/>
</dbReference>
<protein>
    <submittedName>
        <fullName evidence="6">Uncharacterized protein</fullName>
    </submittedName>
</protein>
<evidence type="ECO:0000259" key="4">
    <source>
        <dbReference type="Pfam" id="PF10433"/>
    </source>
</evidence>
<evidence type="ECO:0000259" key="3">
    <source>
        <dbReference type="Pfam" id="PF03178"/>
    </source>
</evidence>
<gene>
    <name evidence="6" type="ORF">M408DRAFT_152666</name>
</gene>
<dbReference type="Pfam" id="PF10433">
    <property type="entry name" value="Beta-prop_RSE1_1st"/>
    <property type="match status" value="1"/>
</dbReference>
<dbReference type="Gene3D" id="2.130.10.10">
    <property type="entry name" value="YVTN repeat-like/Quinoprotein amine dehydrogenase"/>
    <property type="match status" value="3"/>
</dbReference>
<dbReference type="PANTHER" id="PTHR10644">
    <property type="entry name" value="DNA REPAIR/RNA PROCESSING CPSF FAMILY"/>
    <property type="match status" value="1"/>
</dbReference>
<dbReference type="OrthoDB" id="6109at2759"/>
<reference evidence="7" key="2">
    <citation type="submission" date="2015-01" db="EMBL/GenBank/DDBJ databases">
        <title>Evolutionary Origins and Diversification of the Mycorrhizal Mutualists.</title>
        <authorList>
            <consortium name="DOE Joint Genome Institute"/>
            <consortium name="Mycorrhizal Genomics Consortium"/>
            <person name="Kohler A."/>
            <person name="Kuo A."/>
            <person name="Nagy L.G."/>
            <person name="Floudas D."/>
            <person name="Copeland A."/>
            <person name="Barry K.W."/>
            <person name="Cichocki N."/>
            <person name="Veneault-Fourrey C."/>
            <person name="LaButti K."/>
            <person name="Lindquist E.A."/>
            <person name="Lipzen A."/>
            <person name="Lundell T."/>
            <person name="Morin E."/>
            <person name="Murat C."/>
            <person name="Riley R."/>
            <person name="Ohm R."/>
            <person name="Sun H."/>
            <person name="Tunlid A."/>
            <person name="Henrissat B."/>
            <person name="Grigoriev I.V."/>
            <person name="Hibbett D.S."/>
            <person name="Martin F."/>
        </authorList>
    </citation>
    <scope>NUCLEOTIDE SEQUENCE [LARGE SCALE GENOMIC DNA]</scope>
    <source>
        <strain evidence="7">MAFF 305830</strain>
    </source>
</reference>
<keyword evidence="2" id="KW-0539">Nucleus</keyword>
<dbReference type="InterPro" id="IPR004871">
    <property type="entry name" value="RSE1/DDB1/CPSF1_C"/>
</dbReference>
<reference evidence="6 7" key="1">
    <citation type="submission" date="2014-04" db="EMBL/GenBank/DDBJ databases">
        <authorList>
            <consortium name="DOE Joint Genome Institute"/>
            <person name="Kuo A."/>
            <person name="Zuccaro A."/>
            <person name="Kohler A."/>
            <person name="Nagy L.G."/>
            <person name="Floudas D."/>
            <person name="Copeland A."/>
            <person name="Barry K.W."/>
            <person name="Cichocki N."/>
            <person name="Veneault-Fourrey C."/>
            <person name="LaButti K."/>
            <person name="Lindquist E.A."/>
            <person name="Lipzen A."/>
            <person name="Lundell T."/>
            <person name="Morin E."/>
            <person name="Murat C."/>
            <person name="Sun H."/>
            <person name="Tunlid A."/>
            <person name="Henrissat B."/>
            <person name="Grigoriev I.V."/>
            <person name="Hibbett D.S."/>
            <person name="Martin F."/>
            <person name="Nordberg H.P."/>
            <person name="Cantor M.N."/>
            <person name="Hua S.X."/>
        </authorList>
    </citation>
    <scope>NUCLEOTIDE SEQUENCE [LARGE SCALE GENOMIC DNA]</scope>
    <source>
        <strain evidence="6 7">MAFF 305830</strain>
    </source>
</reference>
<accession>A0A0C3BPE3</accession>
<keyword evidence="7" id="KW-1185">Reference proteome</keyword>
<dbReference type="InterPro" id="IPR015943">
    <property type="entry name" value="WD40/YVTN_repeat-like_dom_sf"/>
</dbReference>
<dbReference type="GO" id="GO:0005634">
    <property type="term" value="C:nucleus"/>
    <property type="evidence" value="ECO:0007669"/>
    <property type="project" value="UniProtKB-SubCell"/>
</dbReference>